<dbReference type="AlphaFoldDB" id="A0A0F8YR58"/>
<accession>A0A0F8YR58</accession>
<name>A0A0F8YR58_9ZZZZ</name>
<protein>
    <submittedName>
        <fullName evidence="1">Uncharacterized protein</fullName>
    </submittedName>
</protein>
<evidence type="ECO:0000313" key="1">
    <source>
        <dbReference type="EMBL" id="KKK83867.1"/>
    </source>
</evidence>
<sequence>AKYTKAQLENLLERFCKLIDDNQISFECEDGEELSEDIHSILGKSRIINNAKIITVIVEPGFECIDENDIDNYEIELYVNGEKVDAYVDNVENL</sequence>
<dbReference type="EMBL" id="LAZR01052032">
    <property type="protein sequence ID" value="KKK83867.1"/>
    <property type="molecule type" value="Genomic_DNA"/>
</dbReference>
<proteinExistence type="predicted"/>
<organism evidence="1">
    <name type="scientific">marine sediment metagenome</name>
    <dbReference type="NCBI Taxonomy" id="412755"/>
    <lineage>
        <taxon>unclassified sequences</taxon>
        <taxon>metagenomes</taxon>
        <taxon>ecological metagenomes</taxon>
    </lineage>
</organism>
<gene>
    <name evidence="1" type="ORF">LCGC14_2789060</name>
</gene>
<comment type="caution">
    <text evidence="1">The sequence shown here is derived from an EMBL/GenBank/DDBJ whole genome shotgun (WGS) entry which is preliminary data.</text>
</comment>
<feature type="non-terminal residue" evidence="1">
    <location>
        <position position="1"/>
    </location>
</feature>
<reference evidence="1" key="1">
    <citation type="journal article" date="2015" name="Nature">
        <title>Complex archaea that bridge the gap between prokaryotes and eukaryotes.</title>
        <authorList>
            <person name="Spang A."/>
            <person name="Saw J.H."/>
            <person name="Jorgensen S.L."/>
            <person name="Zaremba-Niedzwiedzka K."/>
            <person name="Martijn J."/>
            <person name="Lind A.E."/>
            <person name="van Eijk R."/>
            <person name="Schleper C."/>
            <person name="Guy L."/>
            <person name="Ettema T.J."/>
        </authorList>
    </citation>
    <scope>NUCLEOTIDE SEQUENCE</scope>
</reference>